<dbReference type="InterPro" id="IPR011712">
    <property type="entry name" value="Sig_transdc_His_kin_sub3_dim/P"/>
</dbReference>
<keyword evidence="3" id="KW-0808">Transferase</keyword>
<dbReference type="Gene3D" id="3.30.565.10">
    <property type="entry name" value="Histidine kinase-like ATPase, C-terminal domain"/>
    <property type="match status" value="1"/>
</dbReference>
<evidence type="ECO:0000256" key="2">
    <source>
        <dbReference type="ARBA" id="ARBA00022475"/>
    </source>
</evidence>
<keyword evidence="4 9" id="KW-0812">Transmembrane</keyword>
<feature type="transmembrane region" description="Helical" evidence="9">
    <location>
        <begin position="206"/>
        <end position="230"/>
    </location>
</feature>
<proteinExistence type="predicted"/>
<feature type="domain" description="Histidine kinase" evidence="10">
    <location>
        <begin position="256"/>
        <end position="461"/>
    </location>
</feature>
<dbReference type="STRING" id="326475.AWB66_00038"/>
<dbReference type="Gene3D" id="1.20.5.1930">
    <property type="match status" value="1"/>
</dbReference>
<dbReference type="PANTHER" id="PTHR24421">
    <property type="entry name" value="NITRATE/NITRITE SENSOR PROTEIN NARX-RELATED"/>
    <property type="match status" value="1"/>
</dbReference>
<keyword evidence="12" id="KW-1185">Reference proteome</keyword>
<evidence type="ECO:0000256" key="8">
    <source>
        <dbReference type="ARBA" id="ARBA00023136"/>
    </source>
</evidence>
<dbReference type="GO" id="GO:0000155">
    <property type="term" value="F:phosphorelay sensor kinase activity"/>
    <property type="evidence" value="ECO:0007669"/>
    <property type="project" value="InterPro"/>
</dbReference>
<reference evidence="11" key="1">
    <citation type="submission" date="2016-01" db="EMBL/GenBank/DDBJ databases">
        <authorList>
            <person name="Peeters Charlotte."/>
        </authorList>
    </citation>
    <scope>NUCLEOTIDE SEQUENCE</scope>
    <source>
        <strain evidence="11">LMG 22936</strain>
    </source>
</reference>
<evidence type="ECO:0000313" key="12">
    <source>
        <dbReference type="Proteomes" id="UP000054717"/>
    </source>
</evidence>
<gene>
    <name evidence="11" type="ORF">AWB66_00038</name>
</gene>
<protein>
    <submittedName>
        <fullName evidence="11">Periplasmic sensor signal transduction histidine kinase</fullName>
    </submittedName>
</protein>
<accession>A0A158END7</accession>
<dbReference type="InterPro" id="IPR036890">
    <property type="entry name" value="HATPase_C_sf"/>
</dbReference>
<dbReference type="SMART" id="SM00387">
    <property type="entry name" value="HATPase_c"/>
    <property type="match status" value="1"/>
</dbReference>
<dbReference type="GO" id="GO:0005886">
    <property type="term" value="C:plasma membrane"/>
    <property type="evidence" value="ECO:0007669"/>
    <property type="project" value="UniProtKB-SubCell"/>
</dbReference>
<sequence length="473" mass="51315">MNLKAKIFLLAIVPFALAIGGIQYGVRQQATTLAQSQHATMQSAYMSSKEIELRHYVEIAKSAIAPFYDAPAGTPAEEERRQKQALDALQQLDFGADGYFFAYTMHGTSLMHPRQPDLVGRDLWDMRDPAGALTIQKLVTEASRGGGYVRYVWRRPSTGKLAPKLGYVVPLERWGWMIGTGIYLEDVETTLARIDEQAAAHIERTVMWIFTIALAALGVIAACGAVLNISEHRSADAKLKHLARQVVDSQEQERARLSRELHDGISQMLVSVKLLLESALAHFENGETRVPAAEAALATSLGRLADTLREVRQISHALRPAMLDDLGLAAALQQLARELGEQGALDVRFESVTHTPASAAPALPDAVNTVLFRIAQEALTNIVRHARATRALLTLDLAPDAVTLTIADNGEGFDVDAALVDPQSGVGLRNMRERLDALGATLSITSQLGRTVIAAKVPLPLAVPTLQGLTDDH</sequence>
<evidence type="ECO:0000256" key="5">
    <source>
        <dbReference type="ARBA" id="ARBA00022777"/>
    </source>
</evidence>
<keyword evidence="2" id="KW-1003">Cell membrane</keyword>
<dbReference type="InterPro" id="IPR033480">
    <property type="entry name" value="sCache_2"/>
</dbReference>
<evidence type="ECO:0000256" key="1">
    <source>
        <dbReference type="ARBA" id="ARBA00004651"/>
    </source>
</evidence>
<evidence type="ECO:0000256" key="3">
    <source>
        <dbReference type="ARBA" id="ARBA00022679"/>
    </source>
</evidence>
<dbReference type="AlphaFoldDB" id="A0A158END7"/>
<dbReference type="InterPro" id="IPR050482">
    <property type="entry name" value="Sensor_HK_TwoCompSys"/>
</dbReference>
<dbReference type="Gene3D" id="3.30.450.20">
    <property type="entry name" value="PAS domain"/>
    <property type="match status" value="1"/>
</dbReference>
<dbReference type="SMART" id="SM01049">
    <property type="entry name" value="Cache_2"/>
    <property type="match status" value="1"/>
</dbReference>
<organism evidence="11 12">
    <name type="scientific">Caballeronia telluris</name>
    <dbReference type="NCBI Taxonomy" id="326475"/>
    <lineage>
        <taxon>Bacteria</taxon>
        <taxon>Pseudomonadati</taxon>
        <taxon>Pseudomonadota</taxon>
        <taxon>Betaproteobacteria</taxon>
        <taxon>Burkholderiales</taxon>
        <taxon>Burkholderiaceae</taxon>
        <taxon>Caballeronia</taxon>
    </lineage>
</organism>
<dbReference type="RefSeq" id="WP_087628252.1">
    <property type="nucleotide sequence ID" value="NZ_FCNZ02000001.1"/>
</dbReference>
<evidence type="ECO:0000256" key="6">
    <source>
        <dbReference type="ARBA" id="ARBA00022989"/>
    </source>
</evidence>
<dbReference type="SUPFAM" id="SSF55874">
    <property type="entry name" value="ATPase domain of HSP90 chaperone/DNA topoisomerase II/histidine kinase"/>
    <property type="match status" value="1"/>
</dbReference>
<dbReference type="PIRSF" id="PIRSF037314">
    <property type="entry name" value="STHK_MctS"/>
    <property type="match status" value="1"/>
</dbReference>
<evidence type="ECO:0000259" key="10">
    <source>
        <dbReference type="PROSITE" id="PS50109"/>
    </source>
</evidence>
<keyword evidence="6 9" id="KW-1133">Transmembrane helix</keyword>
<dbReference type="InterPro" id="IPR017171">
    <property type="entry name" value="Sig_transdc_His_kinase_MctS"/>
</dbReference>
<comment type="caution">
    <text evidence="11">The sequence shown here is derived from an EMBL/GenBank/DDBJ whole genome shotgun (WGS) entry which is preliminary data.</text>
</comment>
<keyword evidence="8 9" id="KW-0472">Membrane</keyword>
<dbReference type="CDD" id="cd16917">
    <property type="entry name" value="HATPase_UhpB-NarQ-NarX-like"/>
    <property type="match status" value="1"/>
</dbReference>
<keyword evidence="5 11" id="KW-0418">Kinase</keyword>
<evidence type="ECO:0000256" key="7">
    <source>
        <dbReference type="ARBA" id="ARBA00023012"/>
    </source>
</evidence>
<name>A0A158END7_9BURK</name>
<dbReference type="Proteomes" id="UP000054717">
    <property type="component" value="Unassembled WGS sequence"/>
</dbReference>
<dbReference type="Pfam" id="PF07730">
    <property type="entry name" value="HisKA_3"/>
    <property type="match status" value="1"/>
</dbReference>
<comment type="subcellular location">
    <subcellularLocation>
        <location evidence="1">Cell membrane</location>
        <topology evidence="1">Multi-pass membrane protein</topology>
    </subcellularLocation>
</comment>
<dbReference type="Pfam" id="PF02518">
    <property type="entry name" value="HATPase_c"/>
    <property type="match status" value="1"/>
</dbReference>
<dbReference type="EMBL" id="FCNZ02000001">
    <property type="protein sequence ID" value="SAL09092.1"/>
    <property type="molecule type" value="Genomic_DNA"/>
</dbReference>
<dbReference type="InterPro" id="IPR005467">
    <property type="entry name" value="His_kinase_dom"/>
</dbReference>
<evidence type="ECO:0000256" key="9">
    <source>
        <dbReference type="SAM" id="Phobius"/>
    </source>
</evidence>
<keyword evidence="7" id="KW-0902">Two-component regulatory system</keyword>
<dbReference type="InterPro" id="IPR003594">
    <property type="entry name" value="HATPase_dom"/>
</dbReference>
<evidence type="ECO:0000256" key="4">
    <source>
        <dbReference type="ARBA" id="ARBA00022692"/>
    </source>
</evidence>
<dbReference type="PROSITE" id="PS50109">
    <property type="entry name" value="HIS_KIN"/>
    <property type="match status" value="1"/>
</dbReference>
<dbReference type="CDD" id="cd18774">
    <property type="entry name" value="PDC2_HK_sensor"/>
    <property type="match status" value="1"/>
</dbReference>
<evidence type="ECO:0000313" key="11">
    <source>
        <dbReference type="EMBL" id="SAL09092.1"/>
    </source>
</evidence>
<dbReference type="GO" id="GO:0046983">
    <property type="term" value="F:protein dimerization activity"/>
    <property type="evidence" value="ECO:0007669"/>
    <property type="project" value="InterPro"/>
</dbReference>
<dbReference type="Pfam" id="PF17200">
    <property type="entry name" value="sCache_2"/>
    <property type="match status" value="1"/>
</dbReference>